<dbReference type="GO" id="GO:0042158">
    <property type="term" value="P:lipoprotein biosynthetic process"/>
    <property type="evidence" value="ECO:0007669"/>
    <property type="project" value="InterPro"/>
</dbReference>
<comment type="subcellular location">
    <subcellularLocation>
        <location evidence="1">Cell membrane</location>
        <topology evidence="1">Multi-pass membrane protein</topology>
    </subcellularLocation>
</comment>
<evidence type="ECO:0000259" key="9">
    <source>
        <dbReference type="PROSITE" id="PS50263"/>
    </source>
</evidence>
<keyword evidence="4 8" id="KW-0812">Transmembrane</keyword>
<dbReference type="PROSITE" id="PS50263">
    <property type="entry name" value="CN_HYDROLASE"/>
    <property type="match status" value="1"/>
</dbReference>
<name>A0A7J6MNU5_PERCH</name>
<evidence type="ECO:0000256" key="7">
    <source>
        <dbReference type="ARBA" id="ARBA00023315"/>
    </source>
</evidence>
<dbReference type="InterPro" id="IPR004563">
    <property type="entry name" value="Apolipo_AcylTrfase"/>
</dbReference>
<dbReference type="InterPro" id="IPR003010">
    <property type="entry name" value="C-N_Hydrolase"/>
</dbReference>
<dbReference type="Proteomes" id="UP000591131">
    <property type="component" value="Unassembled WGS sequence"/>
</dbReference>
<dbReference type="InterPro" id="IPR001110">
    <property type="entry name" value="UPF0012_CS"/>
</dbReference>
<keyword evidence="5 8" id="KW-1133">Transmembrane helix</keyword>
<evidence type="ECO:0000256" key="6">
    <source>
        <dbReference type="ARBA" id="ARBA00023136"/>
    </source>
</evidence>
<organism evidence="10 11">
    <name type="scientific">Perkinsus chesapeaki</name>
    <name type="common">Clam parasite</name>
    <name type="synonym">Perkinsus andrewsi</name>
    <dbReference type="NCBI Taxonomy" id="330153"/>
    <lineage>
        <taxon>Eukaryota</taxon>
        <taxon>Sar</taxon>
        <taxon>Alveolata</taxon>
        <taxon>Perkinsozoa</taxon>
        <taxon>Perkinsea</taxon>
        <taxon>Perkinsida</taxon>
        <taxon>Perkinsidae</taxon>
        <taxon>Perkinsus</taxon>
    </lineage>
</organism>
<feature type="domain" description="CN hydrolase" evidence="9">
    <location>
        <begin position="220"/>
        <end position="453"/>
    </location>
</feature>
<comment type="caution">
    <text evidence="10">The sequence shown here is derived from an EMBL/GenBank/DDBJ whole genome shotgun (WGS) entry which is preliminary data.</text>
</comment>
<protein>
    <recommendedName>
        <fullName evidence="9">CN hydrolase domain-containing protein</fullName>
    </recommendedName>
</protein>
<dbReference type="GO" id="GO:0016410">
    <property type="term" value="F:N-acyltransferase activity"/>
    <property type="evidence" value="ECO:0007669"/>
    <property type="project" value="InterPro"/>
</dbReference>
<feature type="transmembrane region" description="Helical" evidence="8">
    <location>
        <begin position="76"/>
        <end position="97"/>
    </location>
</feature>
<accession>A0A7J6MNU5</accession>
<keyword evidence="7" id="KW-0012">Acyltransferase</keyword>
<evidence type="ECO:0000256" key="8">
    <source>
        <dbReference type="SAM" id="Phobius"/>
    </source>
</evidence>
<dbReference type="AlphaFoldDB" id="A0A7J6MNU5"/>
<evidence type="ECO:0000313" key="11">
    <source>
        <dbReference type="Proteomes" id="UP000591131"/>
    </source>
</evidence>
<dbReference type="CDD" id="cd07197">
    <property type="entry name" value="nitrilase"/>
    <property type="match status" value="1"/>
</dbReference>
<feature type="transmembrane region" description="Helical" evidence="8">
    <location>
        <begin position="54"/>
        <end position="70"/>
    </location>
</feature>
<gene>
    <name evidence="10" type="ORF">FOL47_011119</name>
</gene>
<evidence type="ECO:0000313" key="10">
    <source>
        <dbReference type="EMBL" id="KAF4673017.1"/>
    </source>
</evidence>
<dbReference type="PROSITE" id="PS01227">
    <property type="entry name" value="UPF0012"/>
    <property type="match status" value="1"/>
</dbReference>
<feature type="transmembrane region" description="Helical" evidence="8">
    <location>
        <begin position="181"/>
        <end position="200"/>
    </location>
</feature>
<dbReference type="PANTHER" id="PTHR38686">
    <property type="entry name" value="APOLIPOPROTEIN N-ACYLTRANSFERASE"/>
    <property type="match status" value="1"/>
</dbReference>
<evidence type="ECO:0000256" key="2">
    <source>
        <dbReference type="ARBA" id="ARBA00022475"/>
    </source>
</evidence>
<feature type="transmembrane region" description="Helical" evidence="8">
    <location>
        <begin position="147"/>
        <end position="169"/>
    </location>
</feature>
<dbReference type="Pfam" id="PF00795">
    <property type="entry name" value="CN_hydrolase"/>
    <property type="match status" value="1"/>
</dbReference>
<dbReference type="EMBL" id="JAAPAO010000093">
    <property type="protein sequence ID" value="KAF4673017.1"/>
    <property type="molecule type" value="Genomic_DNA"/>
</dbReference>
<sequence length="494" mass="53654">MWSTRRSAAVSLITALIWPLRSIKLDSGPVLELWPLCLIVLVPVLTAQRNGAPLWLIILTFALASAGYAWTIAVPITVGMCLGAVVGLLWSLFFRLLPLRDSTAFPVIVGSVWACIQYLIVEIAGTMPALSSPLYVVPFLIQPLSLVGFYGLEFALGSFNACVAQLLFTPSKQRRRRIFKGLILGTTLWVGTSVLQYSTLGSSTSPTAPVAAISPGGLLPTAVLFCRNGTRPHFGEALPCTASLDEQMEATRRAFSESGAKIVVWSEAWVGAYESLDELEQAVAETFAPLARELHILFTVGMHTLDRANLAVTISPEGEVLGYYGKMHPVKLLGEKSTVTYGYTDLEVEGGWLGLSNLTVKVAPLICYDMDFPESAASLKRRGVELILSPSSDWSAMRNHIAAYVFRAIENRVPIVKADTGWDSAIVDARGDITASYMSPVSQRHAVAGTVHLGSSEPTMASLYGRVVPLIFLLFLNTVFWKRLNGLGIYVKLS</sequence>
<keyword evidence="6 8" id="KW-0472">Membrane</keyword>
<dbReference type="Gene3D" id="3.60.110.10">
    <property type="entry name" value="Carbon-nitrogen hydrolase"/>
    <property type="match status" value="1"/>
</dbReference>
<evidence type="ECO:0000256" key="5">
    <source>
        <dbReference type="ARBA" id="ARBA00022989"/>
    </source>
</evidence>
<keyword evidence="2" id="KW-1003">Cell membrane</keyword>
<dbReference type="SUPFAM" id="SSF56317">
    <property type="entry name" value="Carbon-nitrogen hydrolase"/>
    <property type="match status" value="1"/>
</dbReference>
<feature type="transmembrane region" description="Helical" evidence="8">
    <location>
        <begin position="104"/>
        <end position="127"/>
    </location>
</feature>
<dbReference type="InterPro" id="IPR036526">
    <property type="entry name" value="C-N_Hydrolase_sf"/>
</dbReference>
<evidence type="ECO:0000256" key="3">
    <source>
        <dbReference type="ARBA" id="ARBA00022679"/>
    </source>
</evidence>
<evidence type="ECO:0000256" key="1">
    <source>
        <dbReference type="ARBA" id="ARBA00004651"/>
    </source>
</evidence>
<keyword evidence="3" id="KW-0808">Transferase</keyword>
<reference evidence="10 11" key="1">
    <citation type="submission" date="2020-04" db="EMBL/GenBank/DDBJ databases">
        <title>Perkinsus chesapeaki whole genome sequence.</title>
        <authorList>
            <person name="Bogema D.R."/>
        </authorList>
    </citation>
    <scope>NUCLEOTIDE SEQUENCE [LARGE SCALE GENOMIC DNA]</scope>
    <source>
        <strain evidence="10">ATCC PRA-425</strain>
    </source>
</reference>
<proteinExistence type="predicted"/>
<dbReference type="GO" id="GO:0005886">
    <property type="term" value="C:plasma membrane"/>
    <property type="evidence" value="ECO:0007669"/>
    <property type="project" value="UniProtKB-SubCell"/>
</dbReference>
<evidence type="ECO:0000256" key="4">
    <source>
        <dbReference type="ARBA" id="ARBA00022692"/>
    </source>
</evidence>
<dbReference type="OrthoDB" id="10250282at2759"/>
<keyword evidence="11" id="KW-1185">Reference proteome</keyword>
<dbReference type="PANTHER" id="PTHR38686:SF1">
    <property type="entry name" value="APOLIPOPROTEIN N-ACYLTRANSFERASE"/>
    <property type="match status" value="1"/>
</dbReference>